<reference evidence="1 2" key="1">
    <citation type="submission" date="2017-11" db="EMBL/GenBank/DDBJ databases">
        <title>De-novo sequencing of pomegranate (Punica granatum L.) genome.</title>
        <authorList>
            <person name="Akparov Z."/>
            <person name="Amiraslanov A."/>
            <person name="Hajiyeva S."/>
            <person name="Abbasov M."/>
            <person name="Kaur K."/>
            <person name="Hamwieh A."/>
            <person name="Solovyev V."/>
            <person name="Salamov A."/>
            <person name="Braich B."/>
            <person name="Kosarev P."/>
            <person name="Mahmoud A."/>
            <person name="Hajiyev E."/>
            <person name="Babayeva S."/>
            <person name="Izzatullayeva V."/>
            <person name="Mammadov A."/>
            <person name="Mammadov A."/>
            <person name="Sharifova S."/>
            <person name="Ojaghi J."/>
            <person name="Eynullazada K."/>
            <person name="Bayramov B."/>
            <person name="Abdulazimova A."/>
            <person name="Shahmuradov I."/>
        </authorList>
    </citation>
    <scope>NUCLEOTIDE SEQUENCE [LARGE SCALE GENOMIC DNA]</scope>
    <source>
        <strain evidence="2">cv. AG2017</strain>
        <tissue evidence="1">Leaf</tissue>
    </source>
</reference>
<dbReference type="Proteomes" id="UP000233551">
    <property type="component" value="Unassembled WGS sequence"/>
</dbReference>
<organism evidence="1 2">
    <name type="scientific">Punica granatum</name>
    <name type="common">Pomegranate</name>
    <dbReference type="NCBI Taxonomy" id="22663"/>
    <lineage>
        <taxon>Eukaryota</taxon>
        <taxon>Viridiplantae</taxon>
        <taxon>Streptophyta</taxon>
        <taxon>Embryophyta</taxon>
        <taxon>Tracheophyta</taxon>
        <taxon>Spermatophyta</taxon>
        <taxon>Magnoliopsida</taxon>
        <taxon>eudicotyledons</taxon>
        <taxon>Gunneridae</taxon>
        <taxon>Pentapetalae</taxon>
        <taxon>rosids</taxon>
        <taxon>malvids</taxon>
        <taxon>Myrtales</taxon>
        <taxon>Lythraceae</taxon>
        <taxon>Punica</taxon>
    </lineage>
</organism>
<gene>
    <name evidence="1" type="ORF">CRG98_021010</name>
</gene>
<sequence>MHRSYFLNRLKEPLPGERAKVAPSTSWKSLSLRHANKLLPQQARGPSAWGTHQNSLPNRPEFPRLGIRIRTISSIGSRSLSLGHVPKLLPQQDMRRSCFSNRPDFARPEVRPLKGFNLQLSSTSLVRSPLTACINHRLSRLILDSIQPQRAREFLPGYAQFSSLSCVTLQPFPQ</sequence>
<keyword evidence="2" id="KW-1185">Reference proteome</keyword>
<accession>A0A2I0JQU7</accession>
<name>A0A2I0JQU7_PUNGR</name>
<protein>
    <submittedName>
        <fullName evidence="1">Uncharacterized protein</fullName>
    </submittedName>
</protein>
<comment type="caution">
    <text evidence="1">The sequence shown here is derived from an EMBL/GenBank/DDBJ whole genome shotgun (WGS) entry which is preliminary data.</text>
</comment>
<evidence type="ECO:0000313" key="2">
    <source>
        <dbReference type="Proteomes" id="UP000233551"/>
    </source>
</evidence>
<dbReference type="EMBL" id="PGOL01001356">
    <property type="protein sequence ID" value="PKI58621.1"/>
    <property type="molecule type" value="Genomic_DNA"/>
</dbReference>
<evidence type="ECO:0000313" key="1">
    <source>
        <dbReference type="EMBL" id="PKI58621.1"/>
    </source>
</evidence>
<dbReference type="AlphaFoldDB" id="A0A2I0JQU7"/>
<proteinExistence type="predicted"/>